<evidence type="ECO:0000313" key="3">
    <source>
        <dbReference type="EMBL" id="CAD8056411.1"/>
    </source>
</evidence>
<keyword evidence="1" id="KW-0472">Membrane</keyword>
<feature type="transmembrane region" description="Helical" evidence="1">
    <location>
        <begin position="327"/>
        <end position="347"/>
    </location>
</feature>
<dbReference type="AlphaFoldDB" id="A0A8S1KPQ9"/>
<feature type="domain" description="Potassium channel" evidence="2">
    <location>
        <begin position="293"/>
        <end position="347"/>
    </location>
</feature>
<feature type="transmembrane region" description="Helical" evidence="1">
    <location>
        <begin position="81"/>
        <end position="99"/>
    </location>
</feature>
<feature type="transmembrane region" description="Helical" evidence="1">
    <location>
        <begin position="158"/>
        <end position="177"/>
    </location>
</feature>
<accession>A0A8S1KPQ9</accession>
<feature type="transmembrane region" description="Helical" evidence="1">
    <location>
        <begin position="119"/>
        <end position="137"/>
    </location>
</feature>
<sequence>MQFDVQINQHKEDRKLTLINEQEFQNNQKQLATKVLPSAKQQMSKKKFKRTTTIIDDDEYTYKGPFEDSKVTRMIFEKCRIIELTRFWLIVASVILNILEYEYSFSTYLTKNIENELNILLYLIFSMSIIIIFLTIISYQIELEYRKSSRIISQKATLIQTSLIWDLLVELIIIIPTSNPFTKDYYVTFNQRGSSEIRFYTINEILTYIMFFRLYLLLNIGFKFQSYYSNRIGRVCRLYQTRFGTHLMLKLCIRQFPFYTLSWLFIVGLIQYTYQLEIAERPLLRTFDVINYYNITKSLWVTMITIATVGYGDFFPYTDLGRISMTLGLFYGVTITSLFTAILYNMLQPVSGENKSWALLDKTKITKNMKKASSNIFFYFYQIKNKRKVAKRLEIQENFDNILFNLESHLSDVGIMRRMYRDIDGEEFMEMVKRKFGDSNHSFKDLIQYLQKMMEQHQLILNNLEKNQDLQSFKLKSSQVKNLQYGQFSSPQSYQQKLNTEDKLSKDDNFFENLEESNRDSCLMSFHD</sequence>
<organism evidence="3 4">
    <name type="scientific">Paramecium primaurelia</name>
    <dbReference type="NCBI Taxonomy" id="5886"/>
    <lineage>
        <taxon>Eukaryota</taxon>
        <taxon>Sar</taxon>
        <taxon>Alveolata</taxon>
        <taxon>Ciliophora</taxon>
        <taxon>Intramacronucleata</taxon>
        <taxon>Oligohymenophorea</taxon>
        <taxon>Peniculida</taxon>
        <taxon>Parameciidae</taxon>
        <taxon>Paramecium</taxon>
    </lineage>
</organism>
<feature type="transmembrane region" description="Helical" evidence="1">
    <location>
        <begin position="294"/>
        <end position="315"/>
    </location>
</feature>
<dbReference type="EMBL" id="CAJJDM010000022">
    <property type="protein sequence ID" value="CAD8056411.1"/>
    <property type="molecule type" value="Genomic_DNA"/>
</dbReference>
<name>A0A8S1KPQ9_PARPR</name>
<dbReference type="InterPro" id="IPR013099">
    <property type="entry name" value="K_chnl_dom"/>
</dbReference>
<evidence type="ECO:0000259" key="2">
    <source>
        <dbReference type="Pfam" id="PF07885"/>
    </source>
</evidence>
<dbReference type="GO" id="GO:0016286">
    <property type="term" value="F:small conductance calcium-activated potassium channel activity"/>
    <property type="evidence" value="ECO:0007669"/>
    <property type="project" value="InterPro"/>
</dbReference>
<dbReference type="Proteomes" id="UP000688137">
    <property type="component" value="Unassembled WGS sequence"/>
</dbReference>
<dbReference type="GO" id="GO:0016020">
    <property type="term" value="C:membrane"/>
    <property type="evidence" value="ECO:0007669"/>
    <property type="project" value="InterPro"/>
</dbReference>
<evidence type="ECO:0000256" key="1">
    <source>
        <dbReference type="SAM" id="Phobius"/>
    </source>
</evidence>
<dbReference type="Pfam" id="PF07885">
    <property type="entry name" value="Ion_trans_2"/>
    <property type="match status" value="1"/>
</dbReference>
<reference evidence="3" key="1">
    <citation type="submission" date="2021-01" db="EMBL/GenBank/DDBJ databases">
        <authorList>
            <consortium name="Genoscope - CEA"/>
            <person name="William W."/>
        </authorList>
    </citation>
    <scope>NUCLEOTIDE SEQUENCE</scope>
</reference>
<comment type="caution">
    <text evidence="3">The sequence shown here is derived from an EMBL/GenBank/DDBJ whole genome shotgun (WGS) entry which is preliminary data.</text>
</comment>
<evidence type="ECO:0000313" key="4">
    <source>
        <dbReference type="Proteomes" id="UP000688137"/>
    </source>
</evidence>
<gene>
    <name evidence="3" type="ORF">PPRIM_AZ9-3.1.T0240298</name>
</gene>
<dbReference type="PANTHER" id="PTHR10153">
    <property type="entry name" value="SMALL CONDUCTANCE CALCIUM-ACTIVATED POTASSIUM CHANNEL"/>
    <property type="match status" value="1"/>
</dbReference>
<dbReference type="InterPro" id="IPR015449">
    <property type="entry name" value="K_chnl_Ca-activ_SK"/>
</dbReference>
<keyword evidence="1" id="KW-1133">Transmembrane helix</keyword>
<feature type="transmembrane region" description="Helical" evidence="1">
    <location>
        <begin position="256"/>
        <end position="274"/>
    </location>
</feature>
<protein>
    <recommendedName>
        <fullName evidence="2">Potassium channel domain-containing protein</fullName>
    </recommendedName>
</protein>
<feature type="transmembrane region" description="Helical" evidence="1">
    <location>
        <begin position="197"/>
        <end position="218"/>
    </location>
</feature>
<dbReference type="OMA" id="ENKSWAL"/>
<keyword evidence="4" id="KW-1185">Reference proteome</keyword>
<keyword evidence="1" id="KW-0812">Transmembrane</keyword>
<dbReference type="FunFam" id="1.10.287.70:FF:000270">
    <property type="entry name" value="Uncharacterized protein"/>
    <property type="match status" value="1"/>
</dbReference>
<proteinExistence type="predicted"/>